<feature type="domain" description="Acyl-CoA dehydrogenase/oxidase C-terminal" evidence="7">
    <location>
        <begin position="255"/>
        <end position="405"/>
    </location>
</feature>
<dbReference type="InterPro" id="IPR006091">
    <property type="entry name" value="Acyl-CoA_Oxase/DH_mid-dom"/>
</dbReference>
<accession>A0A9N9Q2Y9</accession>
<dbReference type="EMBL" id="CAJVRM010000023">
    <property type="protein sequence ID" value="CAG8971566.1"/>
    <property type="molecule type" value="Genomic_DNA"/>
</dbReference>
<dbReference type="InterPro" id="IPR009100">
    <property type="entry name" value="AcylCoA_DH/oxidase_NM_dom_sf"/>
</dbReference>
<dbReference type="InterPro" id="IPR037069">
    <property type="entry name" value="AcylCoA_DH/ox_N_sf"/>
</dbReference>
<organism evidence="10 11">
    <name type="scientific">Hymenoscyphus albidus</name>
    <dbReference type="NCBI Taxonomy" id="595503"/>
    <lineage>
        <taxon>Eukaryota</taxon>
        <taxon>Fungi</taxon>
        <taxon>Dikarya</taxon>
        <taxon>Ascomycota</taxon>
        <taxon>Pezizomycotina</taxon>
        <taxon>Leotiomycetes</taxon>
        <taxon>Helotiales</taxon>
        <taxon>Helotiaceae</taxon>
        <taxon>Hymenoscyphus</taxon>
    </lineage>
</organism>
<evidence type="ECO:0000259" key="8">
    <source>
        <dbReference type="Pfam" id="PF02770"/>
    </source>
</evidence>
<evidence type="ECO:0000313" key="11">
    <source>
        <dbReference type="Proteomes" id="UP000701801"/>
    </source>
</evidence>
<dbReference type="PANTHER" id="PTHR48083">
    <property type="entry name" value="MEDIUM-CHAIN SPECIFIC ACYL-COA DEHYDROGENASE, MITOCHONDRIAL-RELATED"/>
    <property type="match status" value="1"/>
</dbReference>
<sequence>MPQAFGCPTPYAEPLWYSRDTSPHYNDSHRKLRASVRNYVDEELRPFAFEWESSGEIPEEVYKRHAELGYLALSTGLKNVPLPGGIPSEDWDEWHTLIVNDELTRVGYTGVSWGTGGGNGIGCPPIVNFGTEEQKIKWLPGVANGSIRFCLGITEPDAGSDVANIQTTAIRQGNNYLVNGSKKWITNGIWADFCTAAVRTGGPGAKGISLLIILLSSPGVKRRRMHNSGVNASGSTFITFEDVLVPTSNLLHIENRGFEVIMSNFNAERRAIATQSLRLSRVCIQDAWEYANERETFGRKLIENERIRGKFVKMGRMVEPAWAMLEELTWLVQNGGDEVKLGGMTALVKIVATRCLEKCAREAQQVLGGLGYARGGKGGRIEAISRDARVMAVGGGSEEIMGELAIREEAKDLSRYAKGASKL</sequence>
<evidence type="ECO:0000313" key="10">
    <source>
        <dbReference type="EMBL" id="CAG8971566.1"/>
    </source>
</evidence>
<keyword evidence="11" id="KW-1185">Reference proteome</keyword>
<evidence type="ECO:0000259" key="9">
    <source>
        <dbReference type="Pfam" id="PF02771"/>
    </source>
</evidence>
<comment type="caution">
    <text evidence="10">The sequence shown here is derived from an EMBL/GenBank/DDBJ whole genome shotgun (WGS) entry which is preliminary data.</text>
</comment>
<dbReference type="Gene3D" id="1.20.140.10">
    <property type="entry name" value="Butyryl-CoA Dehydrogenase, subunit A, domain 3"/>
    <property type="match status" value="1"/>
</dbReference>
<proteinExistence type="inferred from homology"/>
<evidence type="ECO:0000256" key="4">
    <source>
        <dbReference type="ARBA" id="ARBA00022827"/>
    </source>
</evidence>
<feature type="domain" description="Acyl-CoA oxidase/dehydrogenase middle" evidence="8">
    <location>
        <begin position="150"/>
        <end position="243"/>
    </location>
</feature>
<evidence type="ECO:0000256" key="3">
    <source>
        <dbReference type="ARBA" id="ARBA00022630"/>
    </source>
</evidence>
<dbReference type="InterPro" id="IPR046373">
    <property type="entry name" value="Acyl-CoA_Oxase/DH_mid-dom_sf"/>
</dbReference>
<dbReference type="InterPro" id="IPR036250">
    <property type="entry name" value="AcylCo_DH-like_C"/>
</dbReference>
<keyword evidence="3 6" id="KW-0285">Flavoprotein</keyword>
<comment type="cofactor">
    <cofactor evidence="1 6">
        <name>FAD</name>
        <dbReference type="ChEBI" id="CHEBI:57692"/>
    </cofactor>
</comment>
<dbReference type="GO" id="GO:0033539">
    <property type="term" value="P:fatty acid beta-oxidation using acyl-CoA dehydrogenase"/>
    <property type="evidence" value="ECO:0007669"/>
    <property type="project" value="TreeGrafter"/>
</dbReference>
<dbReference type="GO" id="GO:0050660">
    <property type="term" value="F:flavin adenine dinucleotide binding"/>
    <property type="evidence" value="ECO:0007669"/>
    <property type="project" value="InterPro"/>
</dbReference>
<dbReference type="GO" id="GO:0005737">
    <property type="term" value="C:cytoplasm"/>
    <property type="evidence" value="ECO:0007669"/>
    <property type="project" value="TreeGrafter"/>
</dbReference>
<reference evidence="10" key="1">
    <citation type="submission" date="2021-07" db="EMBL/GenBank/DDBJ databases">
        <authorList>
            <person name="Durling M."/>
        </authorList>
    </citation>
    <scope>NUCLEOTIDE SEQUENCE</scope>
</reference>
<dbReference type="InterPro" id="IPR009075">
    <property type="entry name" value="AcylCo_DH/oxidase_C"/>
</dbReference>
<comment type="similarity">
    <text evidence="2 6">Belongs to the acyl-CoA dehydrogenase family.</text>
</comment>
<dbReference type="PANTHER" id="PTHR48083:SF17">
    <property type="entry name" value="ACYL-COA DEHYDROGENASE (AFU_ORTHOLOGUE AFUA_2G16630)-RELATED"/>
    <property type="match status" value="1"/>
</dbReference>
<evidence type="ECO:0000256" key="5">
    <source>
        <dbReference type="ARBA" id="ARBA00023002"/>
    </source>
</evidence>
<evidence type="ECO:0000256" key="6">
    <source>
        <dbReference type="RuleBase" id="RU362125"/>
    </source>
</evidence>
<evidence type="ECO:0000256" key="1">
    <source>
        <dbReference type="ARBA" id="ARBA00001974"/>
    </source>
</evidence>
<evidence type="ECO:0000256" key="2">
    <source>
        <dbReference type="ARBA" id="ARBA00009347"/>
    </source>
</evidence>
<keyword evidence="4 6" id="KW-0274">FAD</keyword>
<dbReference type="OrthoDB" id="10254877at2759"/>
<feature type="domain" description="Acyl-CoA dehydrogenase/oxidase N-terminal" evidence="9">
    <location>
        <begin position="27"/>
        <end position="145"/>
    </location>
</feature>
<dbReference type="InterPro" id="IPR013786">
    <property type="entry name" value="AcylCoA_DH/ox_N"/>
</dbReference>
<dbReference type="SUPFAM" id="SSF56645">
    <property type="entry name" value="Acyl-CoA dehydrogenase NM domain-like"/>
    <property type="match status" value="1"/>
</dbReference>
<dbReference type="Gene3D" id="2.40.110.10">
    <property type="entry name" value="Butyryl-CoA Dehydrogenase, subunit A, domain 2"/>
    <property type="match status" value="1"/>
</dbReference>
<protein>
    <recommendedName>
        <fullName evidence="12">Acyl-CoA dehydrogenase</fullName>
    </recommendedName>
</protein>
<evidence type="ECO:0008006" key="12">
    <source>
        <dbReference type="Google" id="ProtNLM"/>
    </source>
</evidence>
<dbReference type="InterPro" id="IPR050741">
    <property type="entry name" value="Acyl-CoA_dehydrogenase"/>
</dbReference>
<dbReference type="Pfam" id="PF00441">
    <property type="entry name" value="Acyl-CoA_dh_1"/>
    <property type="match status" value="1"/>
</dbReference>
<dbReference type="Pfam" id="PF02770">
    <property type="entry name" value="Acyl-CoA_dh_M"/>
    <property type="match status" value="1"/>
</dbReference>
<dbReference type="Pfam" id="PF02771">
    <property type="entry name" value="Acyl-CoA_dh_N"/>
    <property type="match status" value="1"/>
</dbReference>
<dbReference type="SUPFAM" id="SSF47203">
    <property type="entry name" value="Acyl-CoA dehydrogenase C-terminal domain-like"/>
    <property type="match status" value="1"/>
</dbReference>
<dbReference type="Proteomes" id="UP000701801">
    <property type="component" value="Unassembled WGS sequence"/>
</dbReference>
<dbReference type="AlphaFoldDB" id="A0A9N9Q2Y9"/>
<dbReference type="GO" id="GO:0003995">
    <property type="term" value="F:acyl-CoA dehydrogenase activity"/>
    <property type="evidence" value="ECO:0007669"/>
    <property type="project" value="TreeGrafter"/>
</dbReference>
<gene>
    <name evidence="10" type="ORF">HYALB_00009215</name>
</gene>
<keyword evidence="5 6" id="KW-0560">Oxidoreductase</keyword>
<name>A0A9N9Q2Y9_9HELO</name>
<dbReference type="Gene3D" id="1.10.540.10">
    <property type="entry name" value="Acyl-CoA dehydrogenase/oxidase, N-terminal domain"/>
    <property type="match status" value="1"/>
</dbReference>
<evidence type="ECO:0000259" key="7">
    <source>
        <dbReference type="Pfam" id="PF00441"/>
    </source>
</evidence>